<dbReference type="EMBL" id="HG529667">
    <property type="protein sequence ID" value="CDI55903.1"/>
    <property type="molecule type" value="Genomic_DNA"/>
</dbReference>
<dbReference type="SUPFAM" id="SSF110296">
    <property type="entry name" value="Oligoxyloglucan reducing end-specific cellobiohydrolase"/>
    <property type="match status" value="1"/>
</dbReference>
<name>A0A077R968_9BASI</name>
<dbReference type="PANTHER" id="PTHR38792">
    <property type="entry name" value="BNR/ASP-BOX REPEAT DOMAIN PROTEIN (AFU_ORTHOLOGUE AFUA_7G06430)-RELATED"/>
    <property type="match status" value="1"/>
</dbReference>
<dbReference type="PANTHER" id="PTHR38792:SF3">
    <property type="entry name" value="BNR_ASP-BOX REPEAT DOMAIN PROTEIN (AFU_ORTHOLOGUE AFUA_7G06430)-RELATED"/>
    <property type="match status" value="1"/>
</dbReference>
<reference evidence="1" key="1">
    <citation type="journal article" date="2014" name="Genome Biol. Evol.">
        <title>Gene Loss Rather Than Gene Gain Is Associated with a Host Jump from Monocots to Dicots in the Smut Fungus Melanopsichium pennsylvanicum.</title>
        <authorList>
            <person name="Sharma R."/>
            <person name="Mishra B."/>
            <person name="Runge F."/>
            <person name="Thines M."/>
        </authorList>
    </citation>
    <scope>NUCLEOTIDE SEQUENCE</scope>
    <source>
        <strain evidence="1">4</strain>
    </source>
</reference>
<dbReference type="Gene3D" id="2.120.10.10">
    <property type="match status" value="1"/>
</dbReference>
<dbReference type="AlphaFoldDB" id="A0A077R968"/>
<sequence length="163" mass="18456">MLSASMCFKVMELVPVSLSIAKAFPLHKRDFGPVTIYTPVNSIQEDLSKTQLDVYISTDKGSERGEKVVPKNGETPVWEPFLLVNKDQLICYYSDQRDPRYGQKLVHQTTSDLKNWGNIVDDVTESAYSDRPGMVIVARMGDDQELPLTQPWLLALAKKFIFT</sequence>
<evidence type="ECO:0000313" key="1">
    <source>
        <dbReference type="EMBL" id="CDI55903.1"/>
    </source>
</evidence>
<proteinExistence type="predicted"/>
<accession>A0A077R968</accession>
<protein>
    <submittedName>
        <fullName evidence="1">Uncharacterized protein</fullName>
    </submittedName>
</protein>
<organism evidence="1">
    <name type="scientific">Melanopsichium pennsylvanicum 4</name>
    <dbReference type="NCBI Taxonomy" id="1398559"/>
    <lineage>
        <taxon>Eukaryota</taxon>
        <taxon>Fungi</taxon>
        <taxon>Dikarya</taxon>
        <taxon>Basidiomycota</taxon>
        <taxon>Ustilaginomycotina</taxon>
        <taxon>Ustilaginomycetes</taxon>
        <taxon>Ustilaginales</taxon>
        <taxon>Ustilaginaceae</taxon>
        <taxon>Melanopsichium</taxon>
    </lineage>
</organism>